<reference evidence="7 8" key="1">
    <citation type="journal article" date="2013" name="PLoS ONE">
        <title>Genomic analysis of Melioribacter roseus, facultatively anaerobic organotrophic bacterium representing a novel deep lineage within Bacteriodetes/Chlorobi group.</title>
        <authorList>
            <person name="Kadnikov V.V."/>
            <person name="Mardanov A.V."/>
            <person name="Podosokorskaya O.A."/>
            <person name="Gavrilov S.N."/>
            <person name="Kublanov I.V."/>
            <person name="Beletsky A.V."/>
            <person name="Bonch-Osmolovskaya E.A."/>
            <person name="Ravin N.V."/>
        </authorList>
    </citation>
    <scope>NUCLEOTIDE SEQUENCE [LARGE SCALE GENOMIC DNA]</scope>
    <source>
        <strain evidence="8">JCM 17771 / P3M-2</strain>
    </source>
</reference>
<evidence type="ECO:0000256" key="5">
    <source>
        <dbReference type="ARBA" id="ARBA00022839"/>
    </source>
</evidence>
<dbReference type="Proteomes" id="UP000009011">
    <property type="component" value="Chromosome"/>
</dbReference>
<dbReference type="EMBL" id="CP003557">
    <property type="protein sequence ID" value="AFN75540.1"/>
    <property type="molecule type" value="Genomic_DNA"/>
</dbReference>
<dbReference type="KEGG" id="mro:MROS_2310"/>
<sequence length="61" mass="7045">MARLEEISGKLEDGSLQLDESIRLYEEGMELAKACYHVLKTAELKITEIKKKFEEEINKDS</sequence>
<dbReference type="InterPro" id="IPR037004">
    <property type="entry name" value="Exonuc_VII_ssu_sf"/>
</dbReference>
<dbReference type="GO" id="GO:0009318">
    <property type="term" value="C:exodeoxyribonuclease VII complex"/>
    <property type="evidence" value="ECO:0007669"/>
    <property type="project" value="UniProtKB-UniRule"/>
</dbReference>
<evidence type="ECO:0000313" key="8">
    <source>
        <dbReference type="Proteomes" id="UP000009011"/>
    </source>
</evidence>
<keyword evidence="5" id="KW-0269">Exonuclease</keyword>
<dbReference type="PANTHER" id="PTHR34137:SF1">
    <property type="entry name" value="EXODEOXYRIBONUCLEASE 7 SMALL SUBUNIT"/>
    <property type="match status" value="1"/>
</dbReference>
<proteinExistence type="inferred from homology"/>
<dbReference type="HOGENOM" id="CLU_145918_3_4_10"/>
<dbReference type="NCBIfam" id="TIGR01280">
    <property type="entry name" value="xseB"/>
    <property type="match status" value="1"/>
</dbReference>
<dbReference type="EC" id="3.1.11.6" evidence="6"/>
<evidence type="ECO:0000256" key="1">
    <source>
        <dbReference type="ARBA" id="ARBA00009998"/>
    </source>
</evidence>
<protein>
    <recommendedName>
        <fullName evidence="6">Exodeoxyribonuclease VII small subunit</fullName>
        <ecNumber evidence="6">3.1.11.6</ecNumber>
    </recommendedName>
</protein>
<dbReference type="eggNOG" id="COG1722">
    <property type="taxonomic scope" value="Bacteria"/>
</dbReference>
<dbReference type="PANTHER" id="PTHR34137">
    <property type="entry name" value="EXODEOXYRIBONUCLEASE 7 SMALL SUBUNIT"/>
    <property type="match status" value="1"/>
</dbReference>
<dbReference type="GO" id="GO:0008855">
    <property type="term" value="F:exodeoxyribonuclease VII activity"/>
    <property type="evidence" value="ECO:0007669"/>
    <property type="project" value="UniProtKB-UniRule"/>
</dbReference>
<dbReference type="PIRSF" id="PIRSF006488">
    <property type="entry name" value="Exonuc_VII_S"/>
    <property type="match status" value="1"/>
</dbReference>
<dbReference type="AlphaFoldDB" id="I6Z8Q7"/>
<dbReference type="Pfam" id="PF02609">
    <property type="entry name" value="Exonuc_VII_S"/>
    <property type="match status" value="1"/>
</dbReference>
<dbReference type="GO" id="GO:0005829">
    <property type="term" value="C:cytosol"/>
    <property type="evidence" value="ECO:0007669"/>
    <property type="project" value="TreeGrafter"/>
</dbReference>
<evidence type="ECO:0000256" key="3">
    <source>
        <dbReference type="ARBA" id="ARBA00022722"/>
    </source>
</evidence>
<dbReference type="SUPFAM" id="SSF116842">
    <property type="entry name" value="XseB-like"/>
    <property type="match status" value="1"/>
</dbReference>
<comment type="similarity">
    <text evidence="1">Belongs to the XseB family.</text>
</comment>
<keyword evidence="3" id="KW-0540">Nuclease</keyword>
<keyword evidence="2" id="KW-0963">Cytoplasm</keyword>
<keyword evidence="8" id="KW-1185">Reference proteome</keyword>
<dbReference type="STRING" id="1191523.MROS_2310"/>
<gene>
    <name evidence="7" type="ordered locus">MROS_2310</name>
</gene>
<dbReference type="Gene3D" id="1.10.287.1040">
    <property type="entry name" value="Exonuclease VII, small subunit"/>
    <property type="match status" value="1"/>
</dbReference>
<accession>I6Z8Q7</accession>
<organism evidence="7 8">
    <name type="scientific">Melioribacter roseus (strain DSM 23840 / JCM 17771 / VKM B-2668 / P3M-2)</name>
    <dbReference type="NCBI Taxonomy" id="1191523"/>
    <lineage>
        <taxon>Bacteria</taxon>
        <taxon>Pseudomonadati</taxon>
        <taxon>Ignavibacteriota</taxon>
        <taxon>Ignavibacteria</taxon>
        <taxon>Ignavibacteriales</taxon>
        <taxon>Melioribacteraceae</taxon>
        <taxon>Melioribacter</taxon>
    </lineage>
</organism>
<name>I6Z8Q7_MELRP</name>
<dbReference type="GO" id="GO:0006308">
    <property type="term" value="P:DNA catabolic process"/>
    <property type="evidence" value="ECO:0007669"/>
    <property type="project" value="UniProtKB-UniRule"/>
</dbReference>
<evidence type="ECO:0000313" key="7">
    <source>
        <dbReference type="EMBL" id="AFN75540.1"/>
    </source>
</evidence>
<evidence type="ECO:0000256" key="6">
    <source>
        <dbReference type="NCBIfam" id="TIGR01280"/>
    </source>
</evidence>
<dbReference type="InterPro" id="IPR003761">
    <property type="entry name" value="Exonuc_VII_S"/>
</dbReference>
<evidence type="ECO:0000256" key="2">
    <source>
        <dbReference type="ARBA" id="ARBA00022490"/>
    </source>
</evidence>
<evidence type="ECO:0000256" key="4">
    <source>
        <dbReference type="ARBA" id="ARBA00022801"/>
    </source>
</evidence>
<keyword evidence="4" id="KW-0378">Hydrolase</keyword>